<evidence type="ECO:0000313" key="2">
    <source>
        <dbReference type="Proteomes" id="UP001148737"/>
    </source>
</evidence>
<protein>
    <submittedName>
        <fullName evidence="1">Uncharacterized protein</fullName>
    </submittedName>
</protein>
<proteinExistence type="predicted"/>
<reference evidence="1" key="1">
    <citation type="submission" date="2022-07" db="EMBL/GenBank/DDBJ databases">
        <title>Genome Sequence of Lecanicillium saksenae.</title>
        <authorList>
            <person name="Buettner E."/>
        </authorList>
    </citation>
    <scope>NUCLEOTIDE SEQUENCE</scope>
    <source>
        <strain evidence="1">VT-O1</strain>
    </source>
</reference>
<comment type="caution">
    <text evidence="1">The sequence shown here is derived from an EMBL/GenBank/DDBJ whole genome shotgun (WGS) entry which is preliminary data.</text>
</comment>
<keyword evidence="2" id="KW-1185">Reference proteome</keyword>
<dbReference type="EMBL" id="JANAKD010001469">
    <property type="protein sequence ID" value="KAJ3479136.1"/>
    <property type="molecule type" value="Genomic_DNA"/>
</dbReference>
<accession>A0ACC1QKS3</accession>
<evidence type="ECO:0000313" key="1">
    <source>
        <dbReference type="EMBL" id="KAJ3479136.1"/>
    </source>
</evidence>
<sequence length="181" mass="21489">MEGKIGSWLSEFSDVSFVHMECFPKPPPKPLDATCPYTSDFMAVAKKMPMSKQYSYKYLPDMDGNSYSARWRAFLQSTSMPLKSTIYTEWHDDRMIPWVHFVPFDMTYKDIYAVMHYFVNGHDAEAEVIATESRNWANAVYRNEDMKLYVWRLLLEYARVVDDNRHRLAFVEDLRERKLPQ</sequence>
<gene>
    <name evidence="1" type="ORF">NLG97_g8400</name>
</gene>
<dbReference type="Proteomes" id="UP001148737">
    <property type="component" value="Unassembled WGS sequence"/>
</dbReference>
<name>A0ACC1QKS3_9HYPO</name>
<organism evidence="1 2">
    <name type="scientific">Lecanicillium saksenae</name>
    <dbReference type="NCBI Taxonomy" id="468837"/>
    <lineage>
        <taxon>Eukaryota</taxon>
        <taxon>Fungi</taxon>
        <taxon>Dikarya</taxon>
        <taxon>Ascomycota</taxon>
        <taxon>Pezizomycotina</taxon>
        <taxon>Sordariomycetes</taxon>
        <taxon>Hypocreomycetidae</taxon>
        <taxon>Hypocreales</taxon>
        <taxon>Cordycipitaceae</taxon>
        <taxon>Lecanicillium</taxon>
    </lineage>
</organism>